<dbReference type="Pfam" id="PF00067">
    <property type="entry name" value="p450"/>
    <property type="match status" value="1"/>
</dbReference>
<evidence type="ECO:0000256" key="11">
    <source>
        <dbReference type="ARBA" id="ARBA00023033"/>
    </source>
</evidence>
<evidence type="ECO:0000256" key="14">
    <source>
        <dbReference type="RuleBase" id="RU000461"/>
    </source>
</evidence>
<dbReference type="GO" id="GO:0004497">
    <property type="term" value="F:monooxygenase activity"/>
    <property type="evidence" value="ECO:0007669"/>
    <property type="project" value="UniProtKB-KW"/>
</dbReference>
<proteinExistence type="inferred from homology"/>
<evidence type="ECO:0000256" key="3">
    <source>
        <dbReference type="ARBA" id="ARBA00005179"/>
    </source>
</evidence>
<name>M2RCM8_CERS8</name>
<evidence type="ECO:0000256" key="8">
    <source>
        <dbReference type="ARBA" id="ARBA00022989"/>
    </source>
</evidence>
<dbReference type="AlphaFoldDB" id="M2RCM8"/>
<dbReference type="GO" id="GO:0016705">
    <property type="term" value="F:oxidoreductase activity, acting on paired donors, with incorporation or reduction of molecular oxygen"/>
    <property type="evidence" value="ECO:0007669"/>
    <property type="project" value="InterPro"/>
</dbReference>
<sequence>MTSLMGMSWNAGLMPYGLRWRKHRRAIHQYFNIEVVQSYQPLQLSKARVLLHRLRDNPSDFMRSIHFAIGAGIIELVYGHPVKDVDNKYLVIARNSSTAASEGLLPGAFFVDFLPILRYVPTWFPGAVFKRKAAEWRAVFDQMLYVPFNDVKADLDGGKSNTSIMAQMLAEASYLEGRADEEDMEVARNISAVAYGAGADTTYSTMQTFFLAMVLHPEVQKKAQAELATVVGPSRLPDFADRDSLPYINAIVKECARWIPVVPLGVPHATSADDEYEGYFIPKGAVVMANQWAILHDPEDYPEPELFKPERFLKDGKLDPDVRDPSTIAFGFGRRICPGRHLSDASVFINVASILHVFDMKPAVDEYGTPKLPEARATSGFFSYPYPFECDVKARSASAQGLLNEMQ</sequence>
<reference evidence="15 16" key="1">
    <citation type="journal article" date="2012" name="Proc. Natl. Acad. Sci. U.S.A.">
        <title>Comparative genomics of Ceriporiopsis subvermispora and Phanerochaete chrysosporium provide insight into selective ligninolysis.</title>
        <authorList>
            <person name="Fernandez-Fueyo E."/>
            <person name="Ruiz-Duenas F.J."/>
            <person name="Ferreira P."/>
            <person name="Floudas D."/>
            <person name="Hibbett D.S."/>
            <person name="Canessa P."/>
            <person name="Larrondo L.F."/>
            <person name="James T.Y."/>
            <person name="Seelenfreund D."/>
            <person name="Lobos S."/>
            <person name="Polanco R."/>
            <person name="Tello M."/>
            <person name="Honda Y."/>
            <person name="Watanabe T."/>
            <person name="Watanabe T."/>
            <person name="Ryu J.S."/>
            <person name="Kubicek C.P."/>
            <person name="Schmoll M."/>
            <person name="Gaskell J."/>
            <person name="Hammel K.E."/>
            <person name="St John F.J."/>
            <person name="Vanden Wymelenberg A."/>
            <person name="Sabat G."/>
            <person name="Splinter BonDurant S."/>
            <person name="Syed K."/>
            <person name="Yadav J.S."/>
            <person name="Doddapaneni H."/>
            <person name="Subramanian V."/>
            <person name="Lavin J.L."/>
            <person name="Oguiza J.A."/>
            <person name="Perez G."/>
            <person name="Pisabarro A.G."/>
            <person name="Ramirez L."/>
            <person name="Santoyo F."/>
            <person name="Master E."/>
            <person name="Coutinho P.M."/>
            <person name="Henrissat B."/>
            <person name="Lombard V."/>
            <person name="Magnuson J.K."/>
            <person name="Kuees U."/>
            <person name="Hori C."/>
            <person name="Igarashi K."/>
            <person name="Samejima M."/>
            <person name="Held B.W."/>
            <person name="Barry K.W."/>
            <person name="LaButti K.M."/>
            <person name="Lapidus A."/>
            <person name="Lindquist E.A."/>
            <person name="Lucas S.M."/>
            <person name="Riley R."/>
            <person name="Salamov A.A."/>
            <person name="Hoffmeister D."/>
            <person name="Schwenk D."/>
            <person name="Hadar Y."/>
            <person name="Yarden O."/>
            <person name="de Vries R.P."/>
            <person name="Wiebenga A."/>
            <person name="Stenlid J."/>
            <person name="Eastwood D."/>
            <person name="Grigoriev I.V."/>
            <person name="Berka R.M."/>
            <person name="Blanchette R.A."/>
            <person name="Kersten P."/>
            <person name="Martinez A.T."/>
            <person name="Vicuna R."/>
            <person name="Cullen D."/>
        </authorList>
    </citation>
    <scope>NUCLEOTIDE SEQUENCE [LARGE SCALE GENOMIC DNA]</scope>
    <source>
        <strain evidence="15 16">B</strain>
    </source>
</reference>
<evidence type="ECO:0000313" key="16">
    <source>
        <dbReference type="Proteomes" id="UP000016930"/>
    </source>
</evidence>
<evidence type="ECO:0008006" key="17">
    <source>
        <dbReference type="Google" id="ProtNLM"/>
    </source>
</evidence>
<gene>
    <name evidence="15" type="ORF">CERSUDRAFT_115591</name>
</gene>
<keyword evidence="10 13" id="KW-0408">Iron</keyword>
<dbReference type="OrthoDB" id="2789670at2759"/>
<dbReference type="InterPro" id="IPR017972">
    <property type="entry name" value="Cyt_P450_CS"/>
</dbReference>
<accession>M2RCM8</accession>
<dbReference type="PANTHER" id="PTHR46300">
    <property type="entry name" value="P450, PUTATIVE (EUROFUNG)-RELATED-RELATED"/>
    <property type="match status" value="1"/>
</dbReference>
<evidence type="ECO:0000256" key="5">
    <source>
        <dbReference type="ARBA" id="ARBA00022617"/>
    </source>
</evidence>
<dbReference type="InterPro" id="IPR001128">
    <property type="entry name" value="Cyt_P450"/>
</dbReference>
<comment type="subcellular location">
    <subcellularLocation>
        <location evidence="2">Membrane</location>
        <topology evidence="2">Single-pass membrane protein</topology>
    </subcellularLocation>
</comment>
<dbReference type="InterPro" id="IPR036396">
    <property type="entry name" value="Cyt_P450_sf"/>
</dbReference>
<dbReference type="PRINTS" id="PR00463">
    <property type="entry name" value="EP450I"/>
</dbReference>
<evidence type="ECO:0000256" key="9">
    <source>
        <dbReference type="ARBA" id="ARBA00023002"/>
    </source>
</evidence>
<dbReference type="InterPro" id="IPR050364">
    <property type="entry name" value="Cytochrome_P450_fung"/>
</dbReference>
<comment type="cofactor">
    <cofactor evidence="1 13">
        <name>heme</name>
        <dbReference type="ChEBI" id="CHEBI:30413"/>
    </cofactor>
</comment>
<keyword evidence="11 14" id="KW-0503">Monooxygenase</keyword>
<dbReference type="Proteomes" id="UP000016930">
    <property type="component" value="Unassembled WGS sequence"/>
</dbReference>
<evidence type="ECO:0000256" key="2">
    <source>
        <dbReference type="ARBA" id="ARBA00004167"/>
    </source>
</evidence>
<evidence type="ECO:0000256" key="7">
    <source>
        <dbReference type="ARBA" id="ARBA00022723"/>
    </source>
</evidence>
<organism evidence="15 16">
    <name type="scientific">Ceriporiopsis subvermispora (strain B)</name>
    <name type="common">White-rot fungus</name>
    <name type="synonym">Gelatoporia subvermispora</name>
    <dbReference type="NCBI Taxonomy" id="914234"/>
    <lineage>
        <taxon>Eukaryota</taxon>
        <taxon>Fungi</taxon>
        <taxon>Dikarya</taxon>
        <taxon>Basidiomycota</taxon>
        <taxon>Agaricomycotina</taxon>
        <taxon>Agaricomycetes</taxon>
        <taxon>Polyporales</taxon>
        <taxon>Gelatoporiaceae</taxon>
        <taxon>Gelatoporia</taxon>
    </lineage>
</organism>
<dbReference type="CDD" id="cd11065">
    <property type="entry name" value="CYP64-like"/>
    <property type="match status" value="1"/>
</dbReference>
<keyword evidence="12" id="KW-0472">Membrane</keyword>
<dbReference type="PRINTS" id="PR00385">
    <property type="entry name" value="P450"/>
</dbReference>
<keyword evidence="16" id="KW-1185">Reference proteome</keyword>
<evidence type="ECO:0000256" key="6">
    <source>
        <dbReference type="ARBA" id="ARBA00022692"/>
    </source>
</evidence>
<dbReference type="EMBL" id="KB445798">
    <property type="protein sequence ID" value="EMD36556.1"/>
    <property type="molecule type" value="Genomic_DNA"/>
</dbReference>
<keyword evidence="5 13" id="KW-0349">Heme</keyword>
<comment type="similarity">
    <text evidence="4 14">Belongs to the cytochrome P450 family.</text>
</comment>
<keyword evidence="7 13" id="KW-0479">Metal-binding</keyword>
<dbReference type="HOGENOM" id="CLU_001570_2_0_1"/>
<keyword evidence="6" id="KW-0812">Transmembrane</keyword>
<evidence type="ECO:0000256" key="12">
    <source>
        <dbReference type="ARBA" id="ARBA00023136"/>
    </source>
</evidence>
<dbReference type="GO" id="GO:0016020">
    <property type="term" value="C:membrane"/>
    <property type="evidence" value="ECO:0007669"/>
    <property type="project" value="UniProtKB-SubCell"/>
</dbReference>
<dbReference type="InterPro" id="IPR002401">
    <property type="entry name" value="Cyt_P450_E_grp-I"/>
</dbReference>
<evidence type="ECO:0000313" key="15">
    <source>
        <dbReference type="EMBL" id="EMD36556.1"/>
    </source>
</evidence>
<dbReference type="Gene3D" id="1.10.630.10">
    <property type="entry name" value="Cytochrome P450"/>
    <property type="match status" value="1"/>
</dbReference>
<comment type="pathway">
    <text evidence="3">Secondary metabolite biosynthesis.</text>
</comment>
<evidence type="ECO:0000256" key="10">
    <source>
        <dbReference type="ARBA" id="ARBA00023004"/>
    </source>
</evidence>
<evidence type="ECO:0000256" key="1">
    <source>
        <dbReference type="ARBA" id="ARBA00001971"/>
    </source>
</evidence>
<evidence type="ECO:0000256" key="13">
    <source>
        <dbReference type="PIRSR" id="PIRSR602401-1"/>
    </source>
</evidence>
<dbReference type="GO" id="GO:0005506">
    <property type="term" value="F:iron ion binding"/>
    <property type="evidence" value="ECO:0007669"/>
    <property type="project" value="InterPro"/>
</dbReference>
<evidence type="ECO:0000256" key="4">
    <source>
        <dbReference type="ARBA" id="ARBA00010617"/>
    </source>
</evidence>
<dbReference type="STRING" id="914234.M2RCM8"/>
<keyword evidence="9 14" id="KW-0560">Oxidoreductase</keyword>
<keyword evidence="8" id="KW-1133">Transmembrane helix</keyword>
<dbReference type="GO" id="GO:0020037">
    <property type="term" value="F:heme binding"/>
    <property type="evidence" value="ECO:0007669"/>
    <property type="project" value="InterPro"/>
</dbReference>
<dbReference type="PANTHER" id="PTHR46300:SF7">
    <property type="entry name" value="P450, PUTATIVE (EUROFUNG)-RELATED"/>
    <property type="match status" value="1"/>
</dbReference>
<feature type="binding site" description="axial binding residue" evidence="13">
    <location>
        <position position="337"/>
    </location>
    <ligand>
        <name>heme</name>
        <dbReference type="ChEBI" id="CHEBI:30413"/>
    </ligand>
    <ligandPart>
        <name>Fe</name>
        <dbReference type="ChEBI" id="CHEBI:18248"/>
    </ligandPart>
</feature>
<dbReference type="PROSITE" id="PS00086">
    <property type="entry name" value="CYTOCHROME_P450"/>
    <property type="match status" value="1"/>
</dbReference>
<protein>
    <recommendedName>
        <fullName evidence="17">Cytochrome P450</fullName>
    </recommendedName>
</protein>
<dbReference type="SUPFAM" id="SSF48264">
    <property type="entry name" value="Cytochrome P450"/>
    <property type="match status" value="1"/>
</dbReference>